<name>B9SYT4_RICCO</name>
<reference evidence="2" key="1">
    <citation type="journal article" date="2010" name="Nat. Biotechnol.">
        <title>Draft genome sequence of the oilseed species Ricinus communis.</title>
        <authorList>
            <person name="Chan A.P."/>
            <person name="Crabtree J."/>
            <person name="Zhao Q."/>
            <person name="Lorenzi H."/>
            <person name="Orvis J."/>
            <person name="Puiu D."/>
            <person name="Melake-Berhan A."/>
            <person name="Jones K.M."/>
            <person name="Redman J."/>
            <person name="Chen G."/>
            <person name="Cahoon E.B."/>
            <person name="Gedil M."/>
            <person name="Stanke M."/>
            <person name="Haas B.J."/>
            <person name="Wortman J.R."/>
            <person name="Fraser-Liggett C.M."/>
            <person name="Ravel J."/>
            <person name="Rabinowicz P.D."/>
        </authorList>
    </citation>
    <scope>NUCLEOTIDE SEQUENCE [LARGE SCALE GENOMIC DNA]</scope>
    <source>
        <strain evidence="2">cv. Hale</strain>
    </source>
</reference>
<evidence type="ECO:0000313" key="1">
    <source>
        <dbReference type="EMBL" id="EEF31238.1"/>
    </source>
</evidence>
<protein>
    <submittedName>
        <fullName evidence="1">Uncharacterized protein</fullName>
    </submittedName>
</protein>
<dbReference type="EMBL" id="EQ974258">
    <property type="protein sequence ID" value="EEF31238.1"/>
    <property type="molecule type" value="Genomic_DNA"/>
</dbReference>
<accession>B9SYT4</accession>
<dbReference type="InParanoid" id="B9SYT4"/>
<keyword evidence="2" id="KW-1185">Reference proteome</keyword>
<evidence type="ECO:0000313" key="2">
    <source>
        <dbReference type="Proteomes" id="UP000008311"/>
    </source>
</evidence>
<organism evidence="1 2">
    <name type="scientific">Ricinus communis</name>
    <name type="common">Castor bean</name>
    <dbReference type="NCBI Taxonomy" id="3988"/>
    <lineage>
        <taxon>Eukaryota</taxon>
        <taxon>Viridiplantae</taxon>
        <taxon>Streptophyta</taxon>
        <taxon>Embryophyta</taxon>
        <taxon>Tracheophyta</taxon>
        <taxon>Spermatophyta</taxon>
        <taxon>Magnoliopsida</taxon>
        <taxon>eudicotyledons</taxon>
        <taxon>Gunneridae</taxon>
        <taxon>Pentapetalae</taxon>
        <taxon>rosids</taxon>
        <taxon>fabids</taxon>
        <taxon>Malpighiales</taxon>
        <taxon>Euphorbiaceae</taxon>
        <taxon>Acalyphoideae</taxon>
        <taxon>Acalypheae</taxon>
        <taxon>Ricinus</taxon>
    </lineage>
</organism>
<gene>
    <name evidence="1" type="ORF">RCOM_0362180</name>
</gene>
<dbReference type="AlphaFoldDB" id="B9SYT4"/>
<sequence length="91" mass="10617">MYCEGGGLVFVFSEPAKVVLHETLYKPPYHSYIKPSKNPKKHTIEPTNLHFSPFLNKGTATAHEMREKIIHKASLQRTRWCLKDPFKNFFI</sequence>
<dbReference type="Proteomes" id="UP000008311">
    <property type="component" value="Unassembled WGS sequence"/>
</dbReference>
<proteinExistence type="predicted"/>